<sequence length="81" mass="9311">MSSTVFGRLKNSDYCKSSVQLEAYVCVGDMGLMPASNKPLPSELVFNLHKFYSGTSAFFINHRSVDYKLEDKRERRKISFH</sequence>
<organism evidence="1 2">
    <name type="scientific">Romanomermis culicivorax</name>
    <name type="common">Nematode worm</name>
    <dbReference type="NCBI Taxonomy" id="13658"/>
    <lineage>
        <taxon>Eukaryota</taxon>
        <taxon>Metazoa</taxon>
        <taxon>Ecdysozoa</taxon>
        <taxon>Nematoda</taxon>
        <taxon>Enoplea</taxon>
        <taxon>Dorylaimia</taxon>
        <taxon>Mermithida</taxon>
        <taxon>Mermithoidea</taxon>
        <taxon>Mermithidae</taxon>
        <taxon>Romanomermis</taxon>
    </lineage>
</organism>
<reference evidence="2" key="1">
    <citation type="submission" date="2022-11" db="UniProtKB">
        <authorList>
            <consortium name="WormBaseParasite"/>
        </authorList>
    </citation>
    <scope>IDENTIFICATION</scope>
</reference>
<proteinExistence type="predicted"/>
<dbReference type="AlphaFoldDB" id="A0A915IDV3"/>
<evidence type="ECO:0000313" key="1">
    <source>
        <dbReference type="Proteomes" id="UP000887565"/>
    </source>
</evidence>
<protein>
    <submittedName>
        <fullName evidence="2">Uncharacterized protein</fullName>
    </submittedName>
</protein>
<name>A0A915IDV3_ROMCU</name>
<dbReference type="WBParaSite" id="nRc.2.0.1.t12360-RA">
    <property type="protein sequence ID" value="nRc.2.0.1.t12360-RA"/>
    <property type="gene ID" value="nRc.2.0.1.g12360"/>
</dbReference>
<evidence type="ECO:0000313" key="2">
    <source>
        <dbReference type="WBParaSite" id="nRc.2.0.1.t12360-RA"/>
    </source>
</evidence>
<dbReference type="Proteomes" id="UP000887565">
    <property type="component" value="Unplaced"/>
</dbReference>
<accession>A0A915IDV3</accession>
<keyword evidence="1" id="KW-1185">Reference proteome</keyword>